<accession>A0A9N9NTT5</accession>
<evidence type="ECO:0000313" key="2">
    <source>
        <dbReference type="Proteomes" id="UP000789508"/>
    </source>
</evidence>
<organism evidence="1 2">
    <name type="scientific">Ambispora leptoticha</name>
    <dbReference type="NCBI Taxonomy" id="144679"/>
    <lineage>
        <taxon>Eukaryota</taxon>
        <taxon>Fungi</taxon>
        <taxon>Fungi incertae sedis</taxon>
        <taxon>Mucoromycota</taxon>
        <taxon>Glomeromycotina</taxon>
        <taxon>Glomeromycetes</taxon>
        <taxon>Archaeosporales</taxon>
        <taxon>Ambisporaceae</taxon>
        <taxon>Ambispora</taxon>
    </lineage>
</organism>
<proteinExistence type="predicted"/>
<dbReference type="OrthoDB" id="2315391at2759"/>
<feature type="non-terminal residue" evidence="1">
    <location>
        <position position="1"/>
    </location>
</feature>
<evidence type="ECO:0000313" key="1">
    <source>
        <dbReference type="EMBL" id="CAG8760272.1"/>
    </source>
</evidence>
<protein>
    <submittedName>
        <fullName evidence="1">2705_t:CDS:1</fullName>
    </submittedName>
</protein>
<sequence>YIFRYSDWKADMMKDRNGKPRDIFKSILYEVAHGESNLCFVQLFLSGTARQDVTWQKEPTMYSFEFVDCSLLNMQARINIINHFATKSGFSEKTWNLQERMYFLLCDTGGLPRAIQCLLQRCFGMNYETTDVFFENISSLDYSHIYDDVAEDLNTKYGIKQWVIDHRELAEVIIDRCLAIIPSRRSDLLSPNHSDTLESLERYQHLVLTDYSRDGRVLITVPPIFINIYIQVLSRPTSRLKMSFLPGWEMKWNGFEIFVAEYVAFRI</sequence>
<keyword evidence="2" id="KW-1185">Reference proteome</keyword>
<reference evidence="1" key="1">
    <citation type="submission" date="2021-06" db="EMBL/GenBank/DDBJ databases">
        <authorList>
            <person name="Kallberg Y."/>
            <person name="Tangrot J."/>
            <person name="Rosling A."/>
        </authorList>
    </citation>
    <scope>NUCLEOTIDE SEQUENCE</scope>
    <source>
        <strain evidence="1">FL130A</strain>
    </source>
</reference>
<dbReference type="EMBL" id="CAJVPS010045920">
    <property type="protein sequence ID" value="CAG8760272.1"/>
    <property type="molecule type" value="Genomic_DNA"/>
</dbReference>
<feature type="non-terminal residue" evidence="1">
    <location>
        <position position="267"/>
    </location>
</feature>
<gene>
    <name evidence="1" type="ORF">ALEPTO_LOCUS13652</name>
</gene>
<dbReference type="AlphaFoldDB" id="A0A9N9NTT5"/>
<dbReference type="Proteomes" id="UP000789508">
    <property type="component" value="Unassembled WGS sequence"/>
</dbReference>
<comment type="caution">
    <text evidence="1">The sequence shown here is derived from an EMBL/GenBank/DDBJ whole genome shotgun (WGS) entry which is preliminary data.</text>
</comment>
<name>A0A9N9NTT5_9GLOM</name>